<sequence length="296" mass="32054">MPDKTISIRAAGVAIVVKLWRQFRGKALGPTEKDDLGFALYERGHWVATASVKRWLQQLAAILGETSDLYLAILAAWTEYARDRNARADRLRLQIPKRLWTLCLPDADGEVSCPPEVLFQPSILLYSLKPLPWAPGSADWVKEVLAVDGHEPWRNCWVDVPAAHPYNTSFAPCNPKAPLFVPTGFNFQQSVQDYTDYHGPRPAAEAEEGDDEVLSEGNLSDASAASGSTKRAGSKHSSLTHPPPVQSDDGGAGAEEADDSAGSAAEDEESPDESVSKPPRAAIRLDVVATVAKTSK</sequence>
<feature type="compositionally biased region" description="Polar residues" evidence="1">
    <location>
        <begin position="217"/>
        <end position="240"/>
    </location>
</feature>
<protein>
    <submittedName>
        <fullName evidence="2">Uncharacterized protein</fullName>
    </submittedName>
</protein>
<comment type="caution">
    <text evidence="2">The sequence shown here is derived from an EMBL/GenBank/DDBJ whole genome shotgun (WGS) entry which is preliminary data.</text>
</comment>
<accession>A0A6G0MNG0</accession>
<proteinExistence type="predicted"/>
<name>A0A6G0MNG0_9STRA</name>
<feature type="compositionally biased region" description="Acidic residues" evidence="1">
    <location>
        <begin position="255"/>
        <end position="272"/>
    </location>
</feature>
<dbReference type="EMBL" id="QXGC01003615">
    <property type="protein sequence ID" value="KAE9174344.1"/>
    <property type="molecule type" value="Genomic_DNA"/>
</dbReference>
<dbReference type="Proteomes" id="UP000476176">
    <property type="component" value="Unassembled WGS sequence"/>
</dbReference>
<feature type="compositionally biased region" description="Acidic residues" evidence="1">
    <location>
        <begin position="205"/>
        <end position="214"/>
    </location>
</feature>
<gene>
    <name evidence="2" type="ORF">PF004_g26687</name>
</gene>
<organism evidence="2 3">
    <name type="scientific">Phytophthora fragariae</name>
    <dbReference type="NCBI Taxonomy" id="53985"/>
    <lineage>
        <taxon>Eukaryota</taxon>
        <taxon>Sar</taxon>
        <taxon>Stramenopiles</taxon>
        <taxon>Oomycota</taxon>
        <taxon>Peronosporomycetes</taxon>
        <taxon>Peronosporales</taxon>
        <taxon>Peronosporaceae</taxon>
        <taxon>Phytophthora</taxon>
    </lineage>
</organism>
<evidence type="ECO:0000313" key="2">
    <source>
        <dbReference type="EMBL" id="KAE9174344.1"/>
    </source>
</evidence>
<reference evidence="2 3" key="1">
    <citation type="submission" date="2018-09" db="EMBL/GenBank/DDBJ databases">
        <title>Genomic investigation of the strawberry pathogen Phytophthora fragariae indicates pathogenicity is determined by transcriptional variation in three key races.</title>
        <authorList>
            <person name="Adams T.M."/>
            <person name="Armitage A.D."/>
            <person name="Sobczyk M.K."/>
            <person name="Bates H.J."/>
            <person name="Dunwell J.M."/>
            <person name="Nellist C.F."/>
            <person name="Harrison R.J."/>
        </authorList>
    </citation>
    <scope>NUCLEOTIDE SEQUENCE [LARGE SCALE GENOMIC DNA]</scope>
    <source>
        <strain evidence="2 3">BC-23</strain>
    </source>
</reference>
<evidence type="ECO:0000313" key="3">
    <source>
        <dbReference type="Proteomes" id="UP000476176"/>
    </source>
</evidence>
<dbReference type="AlphaFoldDB" id="A0A6G0MNG0"/>
<feature type="region of interest" description="Disordered" evidence="1">
    <location>
        <begin position="193"/>
        <end position="282"/>
    </location>
</feature>
<evidence type="ECO:0000256" key="1">
    <source>
        <dbReference type="SAM" id="MobiDB-lite"/>
    </source>
</evidence>